<proteinExistence type="predicted"/>
<sequence>MNSRTDSEFTAKLQIRETIAFETKKAEFVEKLLILTIGPNTFVDRETVYAWREAGVELIGPVLSISQISPVAVALVVGAIIDLDLDIDALILLTDQLDGLGIPAIFAGSQTGKAQTSGFCMSREREAIAAIMAALLAQHKVTKH</sequence>
<dbReference type="AlphaFoldDB" id="A0A7W9YAY4"/>
<dbReference type="RefSeq" id="WP_183996239.1">
    <property type="nucleotide sequence ID" value="NZ_BMHW01000009.1"/>
</dbReference>
<organism evidence="1 2">
    <name type="scientific">Rhizobium wenxiniae</name>
    <dbReference type="NCBI Taxonomy" id="1737357"/>
    <lineage>
        <taxon>Bacteria</taxon>
        <taxon>Pseudomonadati</taxon>
        <taxon>Pseudomonadota</taxon>
        <taxon>Alphaproteobacteria</taxon>
        <taxon>Hyphomicrobiales</taxon>
        <taxon>Rhizobiaceae</taxon>
        <taxon>Rhizobium/Agrobacterium group</taxon>
        <taxon>Rhizobium</taxon>
    </lineage>
</organism>
<reference evidence="1 2" key="1">
    <citation type="submission" date="2020-08" db="EMBL/GenBank/DDBJ databases">
        <title>Genomic Encyclopedia of Type Strains, Phase IV (KMG-IV): sequencing the most valuable type-strain genomes for metagenomic binning, comparative biology and taxonomic classification.</title>
        <authorList>
            <person name="Goeker M."/>
        </authorList>
    </citation>
    <scope>NUCLEOTIDE SEQUENCE [LARGE SCALE GENOMIC DNA]</scope>
    <source>
        <strain evidence="1 2">DSM 100734</strain>
    </source>
</reference>
<dbReference type="Proteomes" id="UP000547879">
    <property type="component" value="Unassembled WGS sequence"/>
</dbReference>
<keyword evidence="2" id="KW-1185">Reference proteome</keyword>
<protein>
    <submittedName>
        <fullName evidence="1">PIN domain nuclease of toxin-antitoxin system</fullName>
    </submittedName>
</protein>
<evidence type="ECO:0000313" key="2">
    <source>
        <dbReference type="Proteomes" id="UP000547879"/>
    </source>
</evidence>
<accession>A0A7W9YAY4</accession>
<evidence type="ECO:0000313" key="1">
    <source>
        <dbReference type="EMBL" id="MBB6165170.1"/>
    </source>
</evidence>
<comment type="caution">
    <text evidence="1">The sequence shown here is derived from an EMBL/GenBank/DDBJ whole genome shotgun (WGS) entry which is preliminary data.</text>
</comment>
<dbReference type="EMBL" id="JACHEG010000008">
    <property type="protein sequence ID" value="MBB6165170.1"/>
    <property type="molecule type" value="Genomic_DNA"/>
</dbReference>
<gene>
    <name evidence="1" type="ORF">HNQ72_005016</name>
</gene>
<name>A0A7W9YAY4_9HYPH</name>